<dbReference type="PRINTS" id="PR00081">
    <property type="entry name" value="GDHRDH"/>
</dbReference>
<sequence>MAMFNLPAGFLTSFLKSQLFTSLPVPSTSFTGQTILITGANIGLGLEAARHFVRLDAAKVIIGCRTLSKGEAAKASILASTKRSENVIEVWEVDLGSFESVKAFCSRAGELERLDVVVENAGIAVPTYALVEGWESTIAVNVIATFLMALLLIPKLRESGRKFNTVPRLTIVASDAHEQATFKEQDAQNIFKALTTGGQKEQPDKYNTSKLLEILAIRSLAPLLSSSPKPKIILNTLTPGFCHSALMRSARFPLNVAAFIGKAILARSTEKGSRTLVAAAGAGEETHGCYMADCRVREPSAWVRSEKGRETQERVWEELGGILEGLQPGDFGGIYDV</sequence>
<dbReference type="Gene3D" id="3.40.50.720">
    <property type="entry name" value="NAD(P)-binding Rossmann-like Domain"/>
    <property type="match status" value="1"/>
</dbReference>
<keyword evidence="3" id="KW-1185">Reference proteome</keyword>
<name>A0A8T9BTV1_9HELO</name>
<dbReference type="AlphaFoldDB" id="A0A8T9BTV1"/>
<protein>
    <submittedName>
        <fullName evidence="2">Short chain dehydrogenase sol3</fullName>
    </submittedName>
</protein>
<evidence type="ECO:0000313" key="3">
    <source>
        <dbReference type="Proteomes" id="UP000469558"/>
    </source>
</evidence>
<dbReference type="EMBL" id="QGMK01002037">
    <property type="protein sequence ID" value="TVY62248.1"/>
    <property type="molecule type" value="Genomic_DNA"/>
</dbReference>
<feature type="non-terminal residue" evidence="2">
    <location>
        <position position="337"/>
    </location>
</feature>
<comment type="caution">
    <text evidence="2">The sequence shown here is derived from an EMBL/GenBank/DDBJ whole genome shotgun (WGS) entry which is preliminary data.</text>
</comment>
<dbReference type="InterPro" id="IPR036291">
    <property type="entry name" value="NAD(P)-bd_dom_sf"/>
</dbReference>
<dbReference type="GO" id="GO:0016491">
    <property type="term" value="F:oxidoreductase activity"/>
    <property type="evidence" value="ECO:0007669"/>
    <property type="project" value="UniProtKB-KW"/>
</dbReference>
<organism evidence="2 3">
    <name type="scientific">Lachnellula suecica</name>
    <dbReference type="NCBI Taxonomy" id="602035"/>
    <lineage>
        <taxon>Eukaryota</taxon>
        <taxon>Fungi</taxon>
        <taxon>Dikarya</taxon>
        <taxon>Ascomycota</taxon>
        <taxon>Pezizomycotina</taxon>
        <taxon>Leotiomycetes</taxon>
        <taxon>Helotiales</taxon>
        <taxon>Lachnaceae</taxon>
        <taxon>Lachnellula</taxon>
    </lineage>
</organism>
<dbReference type="InterPro" id="IPR002347">
    <property type="entry name" value="SDR_fam"/>
</dbReference>
<evidence type="ECO:0000313" key="2">
    <source>
        <dbReference type="EMBL" id="TVY62248.1"/>
    </source>
</evidence>
<accession>A0A8T9BTV1</accession>
<dbReference type="SUPFAM" id="SSF51735">
    <property type="entry name" value="NAD(P)-binding Rossmann-fold domains"/>
    <property type="match status" value="1"/>
</dbReference>
<dbReference type="PANTHER" id="PTHR43157">
    <property type="entry name" value="PHOSPHATIDYLINOSITOL-GLYCAN BIOSYNTHESIS CLASS F PROTEIN-RELATED"/>
    <property type="match status" value="1"/>
</dbReference>
<reference evidence="2 3" key="1">
    <citation type="submission" date="2018-05" db="EMBL/GenBank/DDBJ databases">
        <title>Genome sequencing and assembly of the regulated plant pathogen Lachnellula willkommii and related sister species for the development of diagnostic species identification markers.</title>
        <authorList>
            <person name="Giroux E."/>
            <person name="Bilodeau G."/>
        </authorList>
    </citation>
    <scope>NUCLEOTIDE SEQUENCE [LARGE SCALE GENOMIC DNA]</scope>
    <source>
        <strain evidence="2 3">CBS 268.59</strain>
    </source>
</reference>
<dbReference type="PANTHER" id="PTHR43157:SF31">
    <property type="entry name" value="PHOSPHATIDYLINOSITOL-GLYCAN BIOSYNTHESIS CLASS F PROTEIN"/>
    <property type="match status" value="1"/>
</dbReference>
<gene>
    <name evidence="2" type="primary">sol3_0</name>
    <name evidence="2" type="ORF">LSUE1_G008047</name>
</gene>
<dbReference type="OrthoDB" id="542013at2759"/>
<keyword evidence="1" id="KW-0560">Oxidoreductase</keyword>
<dbReference type="Proteomes" id="UP000469558">
    <property type="component" value="Unassembled WGS sequence"/>
</dbReference>
<evidence type="ECO:0000256" key="1">
    <source>
        <dbReference type="ARBA" id="ARBA00023002"/>
    </source>
</evidence>
<proteinExistence type="predicted"/>
<dbReference type="Pfam" id="PF00106">
    <property type="entry name" value="adh_short"/>
    <property type="match status" value="1"/>
</dbReference>